<reference evidence="3" key="1">
    <citation type="submission" date="2022-09" db="EMBL/GenBank/DDBJ databases">
        <title>Tahibacter sp. nov., isolated from a fresh water.</title>
        <authorList>
            <person name="Baek J.H."/>
            <person name="Lee J.K."/>
            <person name="Kim J.M."/>
            <person name="Jeon C.O."/>
        </authorList>
    </citation>
    <scope>NUCLEOTIDE SEQUENCE</scope>
    <source>
        <strain evidence="3">W38</strain>
    </source>
</reference>
<dbReference type="InterPro" id="IPR050739">
    <property type="entry name" value="MFP"/>
</dbReference>
<dbReference type="PRINTS" id="PR01490">
    <property type="entry name" value="RTXTOXIND"/>
</dbReference>
<dbReference type="InterPro" id="IPR058982">
    <property type="entry name" value="Beta-barrel_AprE"/>
</dbReference>
<dbReference type="SUPFAM" id="SSF51230">
    <property type="entry name" value="Single hybrid motif"/>
    <property type="match status" value="1"/>
</dbReference>
<keyword evidence="4" id="KW-1185">Reference proteome</keyword>
<dbReference type="RefSeq" id="WP_261693688.1">
    <property type="nucleotide sequence ID" value="NZ_CP104694.1"/>
</dbReference>
<name>A0ABY6B9H3_9GAMM</name>
<feature type="coiled-coil region" evidence="1">
    <location>
        <begin position="337"/>
        <end position="400"/>
    </location>
</feature>
<dbReference type="PANTHER" id="PTHR30386:SF28">
    <property type="entry name" value="EXPORTED PROTEIN"/>
    <property type="match status" value="1"/>
</dbReference>
<dbReference type="Proteomes" id="UP001064632">
    <property type="component" value="Chromosome"/>
</dbReference>
<proteinExistence type="predicted"/>
<evidence type="ECO:0000256" key="1">
    <source>
        <dbReference type="SAM" id="Coils"/>
    </source>
</evidence>
<accession>A0ABY6B9H3</accession>
<feature type="domain" description="AprE-like beta-barrel" evidence="2">
    <location>
        <begin position="526"/>
        <end position="615"/>
    </location>
</feature>
<gene>
    <name evidence="3" type="ORF">N4264_18405</name>
</gene>
<dbReference type="Gene3D" id="2.40.50.100">
    <property type="match status" value="2"/>
</dbReference>
<evidence type="ECO:0000259" key="2">
    <source>
        <dbReference type="Pfam" id="PF26002"/>
    </source>
</evidence>
<protein>
    <submittedName>
        <fullName evidence="3">HlyD family efflux transporter periplasmic adaptor subunit</fullName>
    </submittedName>
</protein>
<organism evidence="3 4">
    <name type="scientific">Tahibacter amnicola</name>
    <dbReference type="NCBI Taxonomy" id="2976241"/>
    <lineage>
        <taxon>Bacteria</taxon>
        <taxon>Pseudomonadati</taxon>
        <taxon>Pseudomonadota</taxon>
        <taxon>Gammaproteobacteria</taxon>
        <taxon>Lysobacterales</taxon>
        <taxon>Rhodanobacteraceae</taxon>
        <taxon>Tahibacter</taxon>
    </lineage>
</organism>
<keyword evidence="1" id="KW-0175">Coiled coil</keyword>
<dbReference type="Pfam" id="PF26002">
    <property type="entry name" value="Beta-barrel_AprE"/>
    <property type="match status" value="1"/>
</dbReference>
<evidence type="ECO:0000313" key="4">
    <source>
        <dbReference type="Proteomes" id="UP001064632"/>
    </source>
</evidence>
<evidence type="ECO:0000313" key="3">
    <source>
        <dbReference type="EMBL" id="UXI66708.1"/>
    </source>
</evidence>
<dbReference type="PANTHER" id="PTHR30386">
    <property type="entry name" value="MEMBRANE FUSION SUBUNIT OF EMRAB-TOLC MULTIDRUG EFFLUX PUMP"/>
    <property type="match status" value="1"/>
</dbReference>
<dbReference type="EMBL" id="CP104694">
    <property type="protein sequence ID" value="UXI66708.1"/>
    <property type="molecule type" value="Genomic_DNA"/>
</dbReference>
<sequence>MHAEGSAIEGMGGGTTAGPASLDPGQVNYLLQLLCGNDPLHLHFQTPLWTPAAVAEMIGDEFEIPLGTDETIDLLARTGIVPLDPWLGVPSAERLRYESWLGAELNRQGGAFSRTPPWCLAESRITLPETRALDGSLRRGREFTALAALGPHHELAFWFCRYPAQCTDRVAFLLRLRQLMGAFVGLAPGVEGFWRDAFAAAAQAGGGGATLLEPPDSTGSTASGLFRQEVLVARQRRLEGEVLVVRPVTGRFLSAALGVALVAAGLFAATARFTRTETAPGVLMPVEGTVRLRAPTEGVVTQVPARVGDAVTAGQSLLSLRSERRDAEGVAVDHIRVDELTESLERLETQIDALDAQQRLERHQREATLEDRERALAGAAEQHNVQLSRQQLAADKLERQRSLAEKGVLSRVQWQELQEQGLALRVQTLSIARELQSARTERDTARTRLAQFPAEAAQQRDSLLQQRADLTDRLTQARLAAGSQVSAPRNGRVAAVLVTPGETVKAGQPLVVVVDDSVPLEARLLLPSRAMGFLRVGQAVQLKLDAFTFQRYGALAGTIREVAGVAVTGEDLLDAGLASTEPLYPVSVQLARQHMPALGESRPLTAGMRLSADIVIDRPSLLDWILEPLYSLRGR</sequence>
<dbReference type="InterPro" id="IPR011053">
    <property type="entry name" value="Single_hybrid_motif"/>
</dbReference>